<evidence type="ECO:0000259" key="9">
    <source>
        <dbReference type="Pfam" id="PF22646"/>
    </source>
</evidence>
<keyword evidence="3" id="KW-0507">mRNA processing</keyword>
<name>H2AQ04_KAZAF</name>
<dbReference type="GO" id="GO:0005686">
    <property type="term" value="C:U2 snRNP"/>
    <property type="evidence" value="ECO:0007669"/>
    <property type="project" value="EnsemblFungi"/>
</dbReference>
<feature type="compositionally biased region" description="Polar residues" evidence="8">
    <location>
        <begin position="1"/>
        <end position="10"/>
    </location>
</feature>
<dbReference type="eggNOG" id="KOG0213">
    <property type="taxonomic scope" value="Eukaryota"/>
</dbReference>
<dbReference type="InterPro" id="IPR054573">
    <property type="entry name" value="PP2A/SF3B1-like_HEAT"/>
</dbReference>
<evidence type="ECO:0000256" key="5">
    <source>
        <dbReference type="ARBA" id="ARBA00022737"/>
    </source>
</evidence>
<evidence type="ECO:0000256" key="8">
    <source>
        <dbReference type="SAM" id="MobiDB-lite"/>
    </source>
</evidence>
<dbReference type="GeneID" id="13882757"/>
<dbReference type="KEGG" id="kaf:KAFR_0B01550"/>
<feature type="region of interest" description="Disordered" evidence="8">
    <location>
        <begin position="1"/>
        <end position="72"/>
    </location>
</feature>
<dbReference type="HOGENOM" id="CLU_002242_0_1_1"/>
<dbReference type="GO" id="GO:0071004">
    <property type="term" value="C:U2-type prespliceosome"/>
    <property type="evidence" value="ECO:0007669"/>
    <property type="project" value="EnsemblFungi"/>
</dbReference>
<feature type="domain" description="Phosphatase PP2A regulatory subunit A/Splicing factor 3B subunit 1-like HEAT repeat" evidence="9">
    <location>
        <begin position="751"/>
        <end position="823"/>
    </location>
</feature>
<protein>
    <recommendedName>
        <fullName evidence="9">Phosphatase PP2A regulatory subunit A/Splicing factor 3B subunit 1-like HEAT repeat domain-containing protein</fullName>
    </recommendedName>
</protein>
<dbReference type="FunCoup" id="H2AQ04">
    <property type="interactions" value="1107"/>
</dbReference>
<dbReference type="GO" id="GO:0140727">
    <property type="term" value="P:siRNA-mediated pericentric heterochromatin formation"/>
    <property type="evidence" value="ECO:0007669"/>
    <property type="project" value="EnsemblFungi"/>
</dbReference>
<comment type="subcellular location">
    <subcellularLocation>
        <location evidence="1">Nucleus</location>
    </subcellularLocation>
</comment>
<dbReference type="InterPro" id="IPR016024">
    <property type="entry name" value="ARM-type_fold"/>
</dbReference>
<dbReference type="InterPro" id="IPR011989">
    <property type="entry name" value="ARM-like"/>
</dbReference>
<evidence type="ECO:0000256" key="6">
    <source>
        <dbReference type="ARBA" id="ARBA00023187"/>
    </source>
</evidence>
<keyword evidence="4" id="KW-0747">Spliceosome</keyword>
<dbReference type="OrthoDB" id="438939at2759"/>
<dbReference type="GO" id="GO:0000974">
    <property type="term" value="C:Prp19 complex"/>
    <property type="evidence" value="ECO:0007669"/>
    <property type="project" value="EnsemblFungi"/>
</dbReference>
<gene>
    <name evidence="10" type="primary">KAFR0B01550</name>
    <name evidence="10" type="ORF">KAFR_0B01550</name>
</gene>
<dbReference type="GO" id="GO:0003729">
    <property type="term" value="F:mRNA binding"/>
    <property type="evidence" value="ECO:0007669"/>
    <property type="project" value="EnsemblFungi"/>
</dbReference>
<evidence type="ECO:0000256" key="3">
    <source>
        <dbReference type="ARBA" id="ARBA00022664"/>
    </source>
</evidence>
<dbReference type="RefSeq" id="XP_003955589.1">
    <property type="nucleotide sequence ID" value="XM_003955540.1"/>
</dbReference>
<accession>H2AQ04</accession>
<dbReference type="SUPFAM" id="SSF48371">
    <property type="entry name" value="ARM repeat"/>
    <property type="match status" value="1"/>
</dbReference>
<dbReference type="Pfam" id="PF22646">
    <property type="entry name" value="PPP2R1A-like_HEAT"/>
    <property type="match status" value="1"/>
</dbReference>
<organism evidence="10 11">
    <name type="scientific">Kazachstania africana (strain ATCC 22294 / BCRC 22015 / CBS 2517 / CECT 1963 / NBRC 1671 / NRRL Y-8276)</name>
    <name type="common">Yeast</name>
    <name type="synonym">Kluyveromyces africanus</name>
    <dbReference type="NCBI Taxonomy" id="1071382"/>
    <lineage>
        <taxon>Eukaryota</taxon>
        <taxon>Fungi</taxon>
        <taxon>Dikarya</taxon>
        <taxon>Ascomycota</taxon>
        <taxon>Saccharomycotina</taxon>
        <taxon>Saccharomycetes</taxon>
        <taxon>Saccharomycetales</taxon>
        <taxon>Saccharomycetaceae</taxon>
        <taxon>Kazachstania</taxon>
    </lineage>
</organism>
<dbReference type="GO" id="GO:0045292">
    <property type="term" value="P:mRNA cis splicing, via spliceosome"/>
    <property type="evidence" value="ECO:0007669"/>
    <property type="project" value="EnsemblFungi"/>
</dbReference>
<reference evidence="10 11" key="1">
    <citation type="journal article" date="2011" name="Proc. Natl. Acad. Sci. U.S.A.">
        <title>Evolutionary erosion of yeast sex chromosomes by mating-type switching accidents.</title>
        <authorList>
            <person name="Gordon J.L."/>
            <person name="Armisen D."/>
            <person name="Proux-Wera E."/>
            <person name="Oheigeartaigh S.S."/>
            <person name="Byrne K.P."/>
            <person name="Wolfe K.H."/>
        </authorList>
    </citation>
    <scope>NUCLEOTIDE SEQUENCE [LARGE SCALE GENOMIC DNA]</scope>
    <source>
        <strain evidence="11">ATCC 22294 / BCRC 22015 / CBS 2517 / CECT 1963 / NBRC 1671 / NRRL Y-8276</strain>
    </source>
</reference>
<evidence type="ECO:0000256" key="7">
    <source>
        <dbReference type="ARBA" id="ARBA00023242"/>
    </source>
</evidence>
<keyword evidence="7" id="KW-0539">Nucleus</keyword>
<evidence type="ECO:0000256" key="1">
    <source>
        <dbReference type="ARBA" id="ARBA00004123"/>
    </source>
</evidence>
<proteinExistence type="inferred from homology"/>
<keyword evidence="6" id="KW-0508">mRNA splicing</keyword>
<comment type="similarity">
    <text evidence="2">Belongs to the SF3B1 family.</text>
</comment>
<evidence type="ECO:0000256" key="4">
    <source>
        <dbReference type="ARBA" id="ARBA00022728"/>
    </source>
</evidence>
<evidence type="ECO:0000313" key="11">
    <source>
        <dbReference type="Proteomes" id="UP000005220"/>
    </source>
</evidence>
<dbReference type="InParanoid" id="H2AQ04"/>
<evidence type="ECO:0000313" key="10">
    <source>
        <dbReference type="EMBL" id="CCF56454.1"/>
    </source>
</evidence>
<dbReference type="AlphaFoldDB" id="H2AQ04"/>
<evidence type="ECO:0000256" key="2">
    <source>
        <dbReference type="ARBA" id="ARBA00005754"/>
    </source>
</evidence>
<sequence>MTEASGTQKHQIGGTYGIPQYLREEMQNKERDEQHTDILQERIKNKSAYNKEDEYHKRRLDSNASEPTKEEGRLVVVNDKYDEHEIDHVSKKRKSRWDVQSYVIPEESKALKDEIDQSLVLDVPEAHSLRFFKASDKLHFAALINKKPFESLSDDEKRERHLLSLILRIKNGTSSIRKQATRQLTDKCQNFGPKLIFDSILPILLDKELEDQERHLLIKIIDRVLYKLDALVKPYTRDILVVVSPLLIDEDPILRTVGKEIINNLSSVVGLSTMLTAMRTDIDNDDEYIRNISSRTLAIIGQSLGVSKLLPFINAACHSRKSWKARHTSVKIVLQLSVLLGSGVLPYLNGLIQCIFDGLTDEHIPIRILTANTLASLAQNSYPYGLEAFDFALKPLWKGLHTHRGKVLAAFLKCLGSIIPLMDSEYASYYTDEIMKVIQRHFNSPDDEMRKAVLVVLQKCSQTDSITSQYLRKEVVPSFFQNFWTRRVSLDLQLNKIVVYTTVVLSEKIGCAYVIENLLKPLRDEVEPFRTMAVHAVNRVVKRLGTADLDERLETRLLDALLVAFQGQTSDDSIIFRGFGTVATSLDKRMKPFLSPIISTILFNLKHKDQMVRQHAADLCNIMVPVIKNCGEVEMLNKLSIILYESLGEVYPEVLGSIILVIGTIVRVMDLDKLEPPVNQILPSLTPILRNRHNKVQFNIINVVGFIARKGPSYAPPKEWMRICFQLLEMLKSTNKKIRKSANATFGYIAKALGPQDVLVVLLNNLKVQERQLRVCTAVAIGIVAKTCGPYTVLPALMNEYKTPETNVQNGVLKAMTFIFEYIGDLAQDYIYLTVPLLEDALIDRDLVHRQTAATVIKHIALHCANSGNEDAFIHLLNLLVPNIFETSPHVIARILDGLEALSHTLGPGIFMNYIWAGLFHPAKNVRKAFWRVYNTAYVQHMDSLVPYYPITNDESTRIAELDIII</sequence>
<dbReference type="GO" id="GO:0000245">
    <property type="term" value="P:spliceosomal complex assembly"/>
    <property type="evidence" value="ECO:0007669"/>
    <property type="project" value="EnsemblFungi"/>
</dbReference>
<dbReference type="GO" id="GO:0071014">
    <property type="term" value="C:post-mRNA release spliceosomal complex"/>
    <property type="evidence" value="ECO:0007669"/>
    <property type="project" value="EnsemblFungi"/>
</dbReference>
<dbReference type="InterPro" id="IPR038737">
    <property type="entry name" value="SF3b_su1-like"/>
</dbReference>
<keyword evidence="11" id="KW-1185">Reference proteome</keyword>
<keyword evidence="5" id="KW-0677">Repeat</keyword>
<feature type="compositionally biased region" description="Basic and acidic residues" evidence="8">
    <location>
        <begin position="22"/>
        <end position="56"/>
    </location>
</feature>
<dbReference type="Proteomes" id="UP000005220">
    <property type="component" value="Chromosome 2"/>
</dbReference>
<dbReference type="STRING" id="1071382.H2AQ04"/>
<dbReference type="PANTHER" id="PTHR12097">
    <property type="entry name" value="SPLICING FACTOR 3B, SUBUNIT 1-RELATED"/>
    <property type="match status" value="1"/>
</dbReference>
<dbReference type="Gene3D" id="1.25.10.10">
    <property type="entry name" value="Leucine-rich Repeat Variant"/>
    <property type="match status" value="4"/>
</dbReference>
<dbReference type="EMBL" id="HE650822">
    <property type="protein sequence ID" value="CCF56454.1"/>
    <property type="molecule type" value="Genomic_DNA"/>
</dbReference>